<dbReference type="Pfam" id="PF01138">
    <property type="entry name" value="RNase_PH"/>
    <property type="match status" value="1"/>
</dbReference>
<evidence type="ECO:0000256" key="7">
    <source>
        <dbReference type="HAMAP-Rule" id="MF_00564"/>
    </source>
</evidence>
<keyword evidence="3 7" id="KW-0820">tRNA-binding</keyword>
<dbReference type="PANTHER" id="PTHR11953:SF0">
    <property type="entry name" value="EXOSOME COMPLEX COMPONENT RRP41"/>
    <property type="match status" value="1"/>
</dbReference>
<feature type="domain" description="Exoribonuclease phosphorolytic" evidence="9">
    <location>
        <begin position="161"/>
        <end position="226"/>
    </location>
</feature>
<dbReference type="SUPFAM" id="SSF55666">
    <property type="entry name" value="Ribonuclease PH domain 2-like"/>
    <property type="match status" value="1"/>
</dbReference>
<proteinExistence type="inferred from homology"/>
<dbReference type="InterPro" id="IPR050080">
    <property type="entry name" value="RNase_PH"/>
</dbReference>
<comment type="similarity">
    <text evidence="1 7">Belongs to the RNase PH family.</text>
</comment>
<protein>
    <recommendedName>
        <fullName evidence="7">Ribonuclease PH</fullName>
        <shortName evidence="7">RNase PH</shortName>
        <ecNumber evidence="7">2.7.7.56</ecNumber>
    </recommendedName>
    <alternativeName>
        <fullName evidence="7">tRNA nucleotidyltransferase</fullName>
    </alternativeName>
</protein>
<gene>
    <name evidence="7 10" type="primary">rph</name>
    <name evidence="10" type="ORF">GCM10023082_38600</name>
</gene>
<comment type="function">
    <text evidence="7">Phosphorolytic 3'-5' exoribonuclease that plays an important role in tRNA 3'-end maturation. Removes nucleotide residues following the 3'-CCA terminus of tRNAs; can also add nucleotides to the ends of RNA molecules by using nucleoside diphosphates as substrates, but this may not be physiologically important. Probably plays a role in initiation of 16S rRNA degradation (leading to ribosome degradation) during starvation.</text>
</comment>
<dbReference type="HAMAP" id="MF_00564">
    <property type="entry name" value="RNase_PH"/>
    <property type="match status" value="1"/>
</dbReference>
<dbReference type="SUPFAM" id="SSF54211">
    <property type="entry name" value="Ribosomal protein S5 domain 2-like"/>
    <property type="match status" value="1"/>
</dbReference>
<dbReference type="EMBL" id="BAABEP010000027">
    <property type="protein sequence ID" value="GAA3737633.1"/>
    <property type="molecule type" value="Genomic_DNA"/>
</dbReference>
<dbReference type="InterPro" id="IPR002381">
    <property type="entry name" value="RNase_PH_bac-type"/>
</dbReference>
<keyword evidence="11" id="KW-1185">Reference proteome</keyword>
<dbReference type="InterPro" id="IPR036345">
    <property type="entry name" value="ExoRNase_PH_dom2_sf"/>
</dbReference>
<evidence type="ECO:0000256" key="2">
    <source>
        <dbReference type="ARBA" id="ARBA00022552"/>
    </source>
</evidence>
<dbReference type="CDD" id="cd11362">
    <property type="entry name" value="RNase_PH_bact"/>
    <property type="match status" value="1"/>
</dbReference>
<name>A0ABP7FJP6_9ACTN</name>
<evidence type="ECO:0000256" key="3">
    <source>
        <dbReference type="ARBA" id="ARBA00022555"/>
    </source>
</evidence>
<keyword evidence="4 7" id="KW-0819">tRNA processing</keyword>
<accession>A0ABP7FJP6</accession>
<dbReference type="RefSeq" id="WP_345648785.1">
    <property type="nucleotide sequence ID" value="NZ_BAABEP010000027.1"/>
</dbReference>
<sequence length="250" mass="26708">MSRIDGRTPEQLRPVTIERGWSKHAEGSVLVSFGDTRVLCSASFTEGVPRWRKGSGEGWVTAEYAMLPRSTNTRGDRESVRGRIGGRTHEISRLIGRSLRAVVDYKALGENTVVLDCDVLQADGGTRTAAITGAYVALADAVAWARGKKLVKAGREPLTGTVAAVSVGIVAGTPLLDLCYEEDVRADTDMNVVCTGDGRFVEIQGTAEAEPFDREELNTLLDLATAGCADLARLQTEALADTARQAGTAR</sequence>
<dbReference type="InterPro" id="IPR018336">
    <property type="entry name" value="RNase_PH_CS"/>
</dbReference>
<dbReference type="InterPro" id="IPR001247">
    <property type="entry name" value="ExoRNase_PH_dom1"/>
</dbReference>
<dbReference type="PANTHER" id="PTHR11953">
    <property type="entry name" value="EXOSOME COMPLEX COMPONENT"/>
    <property type="match status" value="1"/>
</dbReference>
<feature type="binding site" evidence="7">
    <location>
        <begin position="125"/>
        <end position="127"/>
    </location>
    <ligand>
        <name>phosphate</name>
        <dbReference type="ChEBI" id="CHEBI:43474"/>
        <note>substrate</note>
    </ligand>
</feature>
<feature type="binding site" evidence="7">
    <location>
        <position position="87"/>
    </location>
    <ligand>
        <name>phosphate</name>
        <dbReference type="ChEBI" id="CHEBI:43474"/>
        <note>substrate</note>
    </ligand>
</feature>
<evidence type="ECO:0000313" key="11">
    <source>
        <dbReference type="Proteomes" id="UP001499884"/>
    </source>
</evidence>
<evidence type="ECO:0000256" key="1">
    <source>
        <dbReference type="ARBA" id="ARBA00006678"/>
    </source>
</evidence>
<dbReference type="Gene3D" id="3.30.230.70">
    <property type="entry name" value="GHMP Kinase, N-terminal domain"/>
    <property type="match status" value="1"/>
</dbReference>
<evidence type="ECO:0000256" key="5">
    <source>
        <dbReference type="ARBA" id="ARBA00022695"/>
    </source>
</evidence>
<reference evidence="11" key="1">
    <citation type="journal article" date="2019" name="Int. J. Syst. Evol. Microbiol.">
        <title>The Global Catalogue of Microorganisms (GCM) 10K type strain sequencing project: providing services to taxonomists for standard genome sequencing and annotation.</title>
        <authorList>
            <consortium name="The Broad Institute Genomics Platform"/>
            <consortium name="The Broad Institute Genome Sequencing Center for Infectious Disease"/>
            <person name="Wu L."/>
            <person name="Ma J."/>
        </authorList>
    </citation>
    <scope>NUCLEOTIDE SEQUENCE [LARGE SCALE GENOMIC DNA]</scope>
    <source>
        <strain evidence="11">JCM 30846</strain>
    </source>
</reference>
<feature type="domain" description="Exoribonuclease phosphorolytic" evidence="8">
    <location>
        <begin position="11"/>
        <end position="141"/>
    </location>
</feature>
<evidence type="ECO:0000259" key="8">
    <source>
        <dbReference type="Pfam" id="PF01138"/>
    </source>
</evidence>
<keyword evidence="2 7" id="KW-0698">rRNA processing</keyword>
<keyword evidence="5 7" id="KW-0548">Nucleotidyltransferase</keyword>
<organism evidence="10 11">
    <name type="scientific">Streptomyces tremellae</name>
    <dbReference type="NCBI Taxonomy" id="1124239"/>
    <lineage>
        <taxon>Bacteria</taxon>
        <taxon>Bacillati</taxon>
        <taxon>Actinomycetota</taxon>
        <taxon>Actinomycetes</taxon>
        <taxon>Kitasatosporales</taxon>
        <taxon>Streptomycetaceae</taxon>
        <taxon>Streptomyces</taxon>
    </lineage>
</organism>
<evidence type="ECO:0000313" key="10">
    <source>
        <dbReference type="EMBL" id="GAA3737633.1"/>
    </source>
</evidence>
<dbReference type="PROSITE" id="PS01277">
    <property type="entry name" value="RIBONUCLEASE_PH"/>
    <property type="match status" value="1"/>
</dbReference>
<comment type="catalytic activity">
    <reaction evidence="7">
        <text>tRNA(n+1) + phosphate = tRNA(n) + a ribonucleoside 5'-diphosphate</text>
        <dbReference type="Rhea" id="RHEA:10628"/>
        <dbReference type="Rhea" id="RHEA-COMP:17343"/>
        <dbReference type="Rhea" id="RHEA-COMP:17344"/>
        <dbReference type="ChEBI" id="CHEBI:43474"/>
        <dbReference type="ChEBI" id="CHEBI:57930"/>
        <dbReference type="ChEBI" id="CHEBI:173114"/>
        <dbReference type="EC" id="2.7.7.56"/>
    </reaction>
</comment>
<dbReference type="InterPro" id="IPR015847">
    <property type="entry name" value="ExoRNase_PH_dom2"/>
</dbReference>
<comment type="caution">
    <text evidence="10">The sequence shown here is derived from an EMBL/GenBank/DDBJ whole genome shotgun (WGS) entry which is preliminary data.</text>
</comment>
<keyword evidence="7" id="KW-0808">Transferase</keyword>
<dbReference type="Proteomes" id="UP001499884">
    <property type="component" value="Unassembled WGS sequence"/>
</dbReference>
<dbReference type="EC" id="2.7.7.56" evidence="7"/>
<dbReference type="InterPro" id="IPR027408">
    <property type="entry name" value="PNPase/RNase_PH_dom_sf"/>
</dbReference>
<evidence type="ECO:0000256" key="4">
    <source>
        <dbReference type="ARBA" id="ARBA00022694"/>
    </source>
</evidence>
<dbReference type="InterPro" id="IPR020568">
    <property type="entry name" value="Ribosomal_Su5_D2-typ_SF"/>
</dbReference>
<dbReference type="Pfam" id="PF03725">
    <property type="entry name" value="RNase_PH_C"/>
    <property type="match status" value="1"/>
</dbReference>
<comment type="subunit">
    <text evidence="7">Homohexameric ring arranged as a trimer of dimers.</text>
</comment>
<evidence type="ECO:0000259" key="9">
    <source>
        <dbReference type="Pfam" id="PF03725"/>
    </source>
</evidence>
<keyword evidence="6" id="KW-0694">RNA-binding</keyword>
<dbReference type="NCBIfam" id="TIGR01966">
    <property type="entry name" value="RNasePH"/>
    <property type="match status" value="1"/>
</dbReference>
<evidence type="ECO:0000256" key="6">
    <source>
        <dbReference type="ARBA" id="ARBA00022884"/>
    </source>
</evidence>